<reference evidence="11 12" key="1">
    <citation type="submission" date="2014-09" db="EMBL/GenBank/DDBJ databases">
        <authorList>
            <person name="Hornung B.V."/>
        </authorList>
    </citation>
    <scope>NUCLEOTIDE SEQUENCE [LARGE SCALE GENOMIC DNA]</scope>
    <source>
        <strain evidence="11 12">FRIFI</strain>
    </source>
</reference>
<dbReference type="KEGG" id="rhom:FRIFI_2533"/>
<dbReference type="EMBL" id="LN650648">
    <property type="protein sequence ID" value="CEI74056.1"/>
    <property type="molecule type" value="Genomic_DNA"/>
</dbReference>
<gene>
    <name evidence="11" type="ORF">FRIFI_2533</name>
</gene>
<evidence type="ECO:0000256" key="4">
    <source>
        <dbReference type="ARBA" id="ARBA00022475"/>
    </source>
</evidence>
<dbReference type="InterPro" id="IPR023596">
    <property type="entry name" value="Peptidase_PrsW_arch/bac"/>
</dbReference>
<evidence type="ECO:0000256" key="5">
    <source>
        <dbReference type="ARBA" id="ARBA00022670"/>
    </source>
</evidence>
<feature type="transmembrane region" description="Helical" evidence="10">
    <location>
        <begin position="197"/>
        <end position="214"/>
    </location>
</feature>
<dbReference type="PANTHER" id="PTHR36844:SF1">
    <property type="entry name" value="PROTEASE PRSW"/>
    <property type="match status" value="1"/>
</dbReference>
<keyword evidence="6 10" id="KW-0812">Transmembrane</keyword>
<evidence type="ECO:0000256" key="1">
    <source>
        <dbReference type="ARBA" id="ARBA00004651"/>
    </source>
</evidence>
<dbReference type="Proteomes" id="UP000245695">
    <property type="component" value="Chromosome 1"/>
</dbReference>
<keyword evidence="5 11" id="KW-0645">Protease</keyword>
<dbReference type="InterPro" id="IPR026898">
    <property type="entry name" value="PrsW"/>
</dbReference>
<keyword evidence="12" id="KW-1185">Reference proteome</keyword>
<dbReference type="PIRSF" id="PIRSF016933">
    <property type="entry name" value="PrsW"/>
    <property type="match status" value="1"/>
</dbReference>
<keyword evidence="7 11" id="KW-0378">Hydrolase</keyword>
<evidence type="ECO:0000256" key="8">
    <source>
        <dbReference type="ARBA" id="ARBA00022989"/>
    </source>
</evidence>
<name>A0A2P2BUL0_9FIRM</name>
<evidence type="ECO:0000256" key="6">
    <source>
        <dbReference type="ARBA" id="ARBA00022692"/>
    </source>
</evidence>
<proteinExistence type="inferred from homology"/>
<evidence type="ECO:0000313" key="11">
    <source>
        <dbReference type="EMBL" id="CEI74056.1"/>
    </source>
</evidence>
<evidence type="ECO:0000256" key="2">
    <source>
        <dbReference type="ARBA" id="ARBA00009165"/>
    </source>
</evidence>
<evidence type="ECO:0000256" key="10">
    <source>
        <dbReference type="SAM" id="Phobius"/>
    </source>
</evidence>
<accession>A0A2P2BUL0</accession>
<organism evidence="11 12">
    <name type="scientific">Romboutsia hominis</name>
    <dbReference type="NCBI Taxonomy" id="1507512"/>
    <lineage>
        <taxon>Bacteria</taxon>
        <taxon>Bacillati</taxon>
        <taxon>Bacillota</taxon>
        <taxon>Clostridia</taxon>
        <taxon>Peptostreptococcales</taxon>
        <taxon>Peptostreptococcaceae</taxon>
        <taxon>Romboutsia</taxon>
    </lineage>
</organism>
<feature type="transmembrane region" description="Helical" evidence="10">
    <location>
        <begin position="104"/>
        <end position="124"/>
    </location>
</feature>
<evidence type="ECO:0000313" key="12">
    <source>
        <dbReference type="Proteomes" id="UP000245695"/>
    </source>
</evidence>
<comment type="subcellular location">
    <subcellularLocation>
        <location evidence="1">Cell membrane</location>
        <topology evidence="1">Multi-pass membrane protein</topology>
    </subcellularLocation>
</comment>
<evidence type="ECO:0000256" key="9">
    <source>
        <dbReference type="ARBA" id="ARBA00023136"/>
    </source>
</evidence>
<sequence length="241" mass="28224">MNINIFTLAIAPTIAYIFWIYLKDKYDKEPINRLAKFFLLGVFMGIIALIVELLLLKLDILTGYTSIIYISFIVAGMTEEGLKAIVLIPNLLKEKYFNEKLDGIIYSMFLSLGFATLENVLYILKEDKSTVMEVGLIRAIISTPAHMLFAITMGYYISKYKFSTEKFKKREYLILSVLIPILIHGVFDFILMIEYRWSIILFVVYIIFLCKLNLDKLDKYIISSKNRFKRRKKRTRKDDKN</sequence>
<dbReference type="GO" id="GO:0008233">
    <property type="term" value="F:peptidase activity"/>
    <property type="evidence" value="ECO:0007669"/>
    <property type="project" value="UniProtKB-KW"/>
</dbReference>
<evidence type="ECO:0000256" key="7">
    <source>
        <dbReference type="ARBA" id="ARBA00022801"/>
    </source>
</evidence>
<protein>
    <recommendedName>
        <fullName evidence="3">Protease PrsW</fullName>
    </recommendedName>
</protein>
<feature type="transmembrane region" description="Helical" evidence="10">
    <location>
        <begin position="34"/>
        <end position="55"/>
    </location>
</feature>
<dbReference type="GO" id="GO:0006508">
    <property type="term" value="P:proteolysis"/>
    <property type="evidence" value="ECO:0007669"/>
    <property type="project" value="UniProtKB-KW"/>
</dbReference>
<feature type="transmembrane region" description="Helical" evidence="10">
    <location>
        <begin position="6"/>
        <end position="22"/>
    </location>
</feature>
<feature type="transmembrane region" description="Helical" evidence="10">
    <location>
        <begin position="67"/>
        <end position="92"/>
    </location>
</feature>
<dbReference type="GO" id="GO:0005886">
    <property type="term" value="C:plasma membrane"/>
    <property type="evidence" value="ECO:0007669"/>
    <property type="project" value="UniProtKB-SubCell"/>
</dbReference>
<keyword evidence="4" id="KW-1003">Cell membrane</keyword>
<dbReference type="PANTHER" id="PTHR36844">
    <property type="entry name" value="PROTEASE PRSW"/>
    <property type="match status" value="1"/>
</dbReference>
<feature type="transmembrane region" description="Helical" evidence="10">
    <location>
        <begin position="172"/>
        <end position="191"/>
    </location>
</feature>
<dbReference type="Pfam" id="PF13367">
    <property type="entry name" value="PrsW-protease"/>
    <property type="match status" value="1"/>
</dbReference>
<dbReference type="AlphaFoldDB" id="A0A2P2BUL0"/>
<keyword evidence="8 10" id="KW-1133">Transmembrane helix</keyword>
<dbReference type="RefSeq" id="WP_166506032.1">
    <property type="nucleotide sequence ID" value="NZ_JAKNTL010000002.1"/>
</dbReference>
<evidence type="ECO:0000256" key="3">
    <source>
        <dbReference type="ARBA" id="ARBA00018997"/>
    </source>
</evidence>
<keyword evidence="9 10" id="KW-0472">Membrane</keyword>
<comment type="similarity">
    <text evidence="2">Belongs to the protease PrsW family.</text>
</comment>
<feature type="transmembrane region" description="Helical" evidence="10">
    <location>
        <begin position="136"/>
        <end position="157"/>
    </location>
</feature>